<feature type="compositionally biased region" description="Basic and acidic residues" evidence="1">
    <location>
        <begin position="1"/>
        <end position="15"/>
    </location>
</feature>
<feature type="region of interest" description="Disordered" evidence="1">
    <location>
        <begin position="124"/>
        <end position="147"/>
    </location>
</feature>
<feature type="compositionally biased region" description="Pro residues" evidence="1">
    <location>
        <begin position="129"/>
        <end position="140"/>
    </location>
</feature>
<dbReference type="AlphaFoldDB" id="A0A5C3QPG9"/>
<reference evidence="2 3" key="1">
    <citation type="journal article" date="2019" name="Nat. Ecol. Evol.">
        <title>Megaphylogeny resolves global patterns of mushroom evolution.</title>
        <authorList>
            <person name="Varga T."/>
            <person name="Krizsan K."/>
            <person name="Foldi C."/>
            <person name="Dima B."/>
            <person name="Sanchez-Garcia M."/>
            <person name="Sanchez-Ramirez S."/>
            <person name="Szollosi G.J."/>
            <person name="Szarkandi J.G."/>
            <person name="Papp V."/>
            <person name="Albert L."/>
            <person name="Andreopoulos W."/>
            <person name="Angelini C."/>
            <person name="Antonin V."/>
            <person name="Barry K.W."/>
            <person name="Bougher N.L."/>
            <person name="Buchanan P."/>
            <person name="Buyck B."/>
            <person name="Bense V."/>
            <person name="Catcheside P."/>
            <person name="Chovatia M."/>
            <person name="Cooper J."/>
            <person name="Damon W."/>
            <person name="Desjardin D."/>
            <person name="Finy P."/>
            <person name="Geml J."/>
            <person name="Haridas S."/>
            <person name="Hughes K."/>
            <person name="Justo A."/>
            <person name="Karasinski D."/>
            <person name="Kautmanova I."/>
            <person name="Kiss B."/>
            <person name="Kocsube S."/>
            <person name="Kotiranta H."/>
            <person name="LaButti K.M."/>
            <person name="Lechner B.E."/>
            <person name="Liimatainen K."/>
            <person name="Lipzen A."/>
            <person name="Lukacs Z."/>
            <person name="Mihaltcheva S."/>
            <person name="Morgado L.N."/>
            <person name="Niskanen T."/>
            <person name="Noordeloos M.E."/>
            <person name="Ohm R.A."/>
            <person name="Ortiz-Santana B."/>
            <person name="Ovrebo C."/>
            <person name="Racz N."/>
            <person name="Riley R."/>
            <person name="Savchenko A."/>
            <person name="Shiryaev A."/>
            <person name="Soop K."/>
            <person name="Spirin V."/>
            <person name="Szebenyi C."/>
            <person name="Tomsovsky M."/>
            <person name="Tulloss R.E."/>
            <person name="Uehling J."/>
            <person name="Grigoriev I.V."/>
            <person name="Vagvolgyi C."/>
            <person name="Papp T."/>
            <person name="Martin F.M."/>
            <person name="Miettinen O."/>
            <person name="Hibbett D.S."/>
            <person name="Nagy L.G."/>
        </authorList>
    </citation>
    <scope>NUCLEOTIDE SEQUENCE [LARGE SCALE GENOMIC DNA]</scope>
    <source>
        <strain evidence="2 3">CBS 309.79</strain>
    </source>
</reference>
<evidence type="ECO:0000313" key="3">
    <source>
        <dbReference type="Proteomes" id="UP000305067"/>
    </source>
</evidence>
<feature type="region of interest" description="Disordered" evidence="1">
    <location>
        <begin position="1"/>
        <end position="51"/>
    </location>
</feature>
<sequence>MQHSHPTRDTHHIQDTHQPQTRTPPHTPVPPPALSSPVPRRRHSYPAQDRVRSSLVRVKLARTLRVRGQVRSSPAIPLQAPVHSSRPSNPTPCIMRIRISHIYLGLHLPRTNFRLGSASRLKRIASHRLPPPTPSPPTLTPTPLRSR</sequence>
<dbReference type="Proteomes" id="UP000305067">
    <property type="component" value="Unassembled WGS sequence"/>
</dbReference>
<evidence type="ECO:0000313" key="2">
    <source>
        <dbReference type="EMBL" id="TFL00234.1"/>
    </source>
</evidence>
<name>A0A5C3QPG9_9AGAR</name>
<organism evidence="2 3">
    <name type="scientific">Pterulicium gracile</name>
    <dbReference type="NCBI Taxonomy" id="1884261"/>
    <lineage>
        <taxon>Eukaryota</taxon>
        <taxon>Fungi</taxon>
        <taxon>Dikarya</taxon>
        <taxon>Basidiomycota</taxon>
        <taxon>Agaricomycotina</taxon>
        <taxon>Agaricomycetes</taxon>
        <taxon>Agaricomycetidae</taxon>
        <taxon>Agaricales</taxon>
        <taxon>Pleurotineae</taxon>
        <taxon>Pterulaceae</taxon>
        <taxon>Pterulicium</taxon>
    </lineage>
</organism>
<protein>
    <submittedName>
        <fullName evidence="2">Uncharacterized protein</fullName>
    </submittedName>
</protein>
<keyword evidence="3" id="KW-1185">Reference proteome</keyword>
<feature type="compositionally biased region" description="Pro residues" evidence="1">
    <location>
        <begin position="25"/>
        <end position="34"/>
    </location>
</feature>
<proteinExistence type="predicted"/>
<accession>A0A5C3QPG9</accession>
<gene>
    <name evidence="2" type="ORF">BDV98DRAFT_569465</name>
</gene>
<feature type="region of interest" description="Disordered" evidence="1">
    <location>
        <begin position="70"/>
        <end position="90"/>
    </location>
</feature>
<evidence type="ECO:0000256" key="1">
    <source>
        <dbReference type="SAM" id="MobiDB-lite"/>
    </source>
</evidence>
<dbReference type="EMBL" id="ML178829">
    <property type="protein sequence ID" value="TFL00234.1"/>
    <property type="molecule type" value="Genomic_DNA"/>
</dbReference>